<dbReference type="AlphaFoldDB" id="A0AAI8V6U0"/>
<keyword evidence="3" id="KW-1185">Reference proteome</keyword>
<feature type="chain" id="PRO_5042547478" evidence="1">
    <location>
        <begin position="20"/>
        <end position="53"/>
    </location>
</feature>
<gene>
    <name evidence="2" type="ORF">KHLLAP_LOCUS2526</name>
</gene>
<reference evidence="2" key="1">
    <citation type="submission" date="2023-10" db="EMBL/GenBank/DDBJ databases">
        <authorList>
            <person name="Hackl T."/>
        </authorList>
    </citation>
    <scope>NUCLEOTIDE SEQUENCE</scope>
</reference>
<name>A0AAI8V6U0_9PEZI</name>
<protein>
    <submittedName>
        <fullName evidence="2">Uu.00g049110.m01.CDS01</fullName>
    </submittedName>
</protein>
<dbReference type="EMBL" id="CAUWAG010000003">
    <property type="protein sequence ID" value="CAJ2502058.1"/>
    <property type="molecule type" value="Genomic_DNA"/>
</dbReference>
<proteinExistence type="predicted"/>
<comment type="caution">
    <text evidence="2">The sequence shown here is derived from an EMBL/GenBank/DDBJ whole genome shotgun (WGS) entry which is preliminary data.</text>
</comment>
<feature type="signal peptide" evidence="1">
    <location>
        <begin position="1"/>
        <end position="19"/>
    </location>
</feature>
<accession>A0AAI8V6U0</accession>
<organism evidence="2 3">
    <name type="scientific">Anthostomella pinea</name>
    <dbReference type="NCBI Taxonomy" id="933095"/>
    <lineage>
        <taxon>Eukaryota</taxon>
        <taxon>Fungi</taxon>
        <taxon>Dikarya</taxon>
        <taxon>Ascomycota</taxon>
        <taxon>Pezizomycotina</taxon>
        <taxon>Sordariomycetes</taxon>
        <taxon>Xylariomycetidae</taxon>
        <taxon>Xylariales</taxon>
        <taxon>Xylariaceae</taxon>
        <taxon>Anthostomella</taxon>
    </lineage>
</organism>
<evidence type="ECO:0000313" key="3">
    <source>
        <dbReference type="Proteomes" id="UP001295740"/>
    </source>
</evidence>
<sequence length="53" mass="5887">MRTTSIFVFLGALVAMSAGLEINSDYEGNIPLPELIRELELEWGSNDMANPYP</sequence>
<evidence type="ECO:0000313" key="2">
    <source>
        <dbReference type="EMBL" id="CAJ2502058.1"/>
    </source>
</evidence>
<keyword evidence="1" id="KW-0732">Signal</keyword>
<dbReference type="Proteomes" id="UP001295740">
    <property type="component" value="Unassembled WGS sequence"/>
</dbReference>
<evidence type="ECO:0000256" key="1">
    <source>
        <dbReference type="SAM" id="SignalP"/>
    </source>
</evidence>